<evidence type="ECO:0000313" key="3">
    <source>
        <dbReference type="EMBL" id="CAF1559018.1"/>
    </source>
</evidence>
<protein>
    <submittedName>
        <fullName evidence="3">Uncharacterized protein</fullName>
    </submittedName>
</protein>
<evidence type="ECO:0000313" key="4">
    <source>
        <dbReference type="EMBL" id="CAF4420339.1"/>
    </source>
</evidence>
<sequence length="172" mass="20055">MYQQNDRDFPPLNGNNVSRQWIGGNDFEKRLEEMEMKVDRMGNQLERMIHTTRKIVEQQETIQNMVIDHKHLFEVHQMNISLLQDFVNVHVIPVCQVIAVVVPLLVEKQILDDKSVSSQSLTAICFKFLTDHELTWKKSSENKDKEREIQQEGVHPERLEAGMDVKTSANND</sequence>
<comment type="caution">
    <text evidence="3">The sequence shown here is derived from an EMBL/GenBank/DDBJ whole genome shotgun (WGS) entry which is preliminary data.</text>
</comment>
<keyword evidence="5" id="KW-1185">Reference proteome</keyword>
<evidence type="ECO:0000256" key="1">
    <source>
        <dbReference type="SAM" id="Coils"/>
    </source>
</evidence>
<dbReference type="Proteomes" id="UP000663829">
    <property type="component" value="Unassembled WGS sequence"/>
</dbReference>
<dbReference type="EMBL" id="CAJNOQ010028126">
    <property type="protein sequence ID" value="CAF1559018.1"/>
    <property type="molecule type" value="Genomic_DNA"/>
</dbReference>
<evidence type="ECO:0000313" key="5">
    <source>
        <dbReference type="Proteomes" id="UP000663829"/>
    </source>
</evidence>
<organism evidence="3 5">
    <name type="scientific">Didymodactylos carnosus</name>
    <dbReference type="NCBI Taxonomy" id="1234261"/>
    <lineage>
        <taxon>Eukaryota</taxon>
        <taxon>Metazoa</taxon>
        <taxon>Spiralia</taxon>
        <taxon>Gnathifera</taxon>
        <taxon>Rotifera</taxon>
        <taxon>Eurotatoria</taxon>
        <taxon>Bdelloidea</taxon>
        <taxon>Philodinida</taxon>
        <taxon>Philodinidae</taxon>
        <taxon>Didymodactylos</taxon>
    </lineage>
</organism>
<dbReference type="AlphaFoldDB" id="A0A815XLS5"/>
<evidence type="ECO:0000256" key="2">
    <source>
        <dbReference type="SAM" id="MobiDB-lite"/>
    </source>
</evidence>
<dbReference type="Proteomes" id="UP000681722">
    <property type="component" value="Unassembled WGS sequence"/>
</dbReference>
<feature type="region of interest" description="Disordered" evidence="2">
    <location>
        <begin position="137"/>
        <end position="172"/>
    </location>
</feature>
<gene>
    <name evidence="3" type="ORF">GPM918_LOCUS39646</name>
    <name evidence="4" type="ORF">SRO942_LOCUS40537</name>
</gene>
<keyword evidence="1" id="KW-0175">Coiled coil</keyword>
<reference evidence="3" key="1">
    <citation type="submission" date="2021-02" db="EMBL/GenBank/DDBJ databases">
        <authorList>
            <person name="Nowell W R."/>
        </authorList>
    </citation>
    <scope>NUCLEOTIDE SEQUENCE</scope>
</reference>
<proteinExistence type="predicted"/>
<feature type="coiled-coil region" evidence="1">
    <location>
        <begin position="24"/>
        <end position="51"/>
    </location>
</feature>
<accession>A0A815XLS5</accession>
<dbReference type="EMBL" id="CAJOBC010093864">
    <property type="protein sequence ID" value="CAF4420339.1"/>
    <property type="molecule type" value="Genomic_DNA"/>
</dbReference>
<feature type="compositionally biased region" description="Basic and acidic residues" evidence="2">
    <location>
        <begin position="137"/>
        <end position="163"/>
    </location>
</feature>
<name>A0A815XLS5_9BILA</name>